<comment type="caution">
    <text evidence="2">The sequence shown here is derived from an EMBL/GenBank/DDBJ whole genome shotgun (WGS) entry which is preliminary data.</text>
</comment>
<dbReference type="AlphaFoldDB" id="A0A7K9C966"/>
<name>A0A7K9C966_9PICI</name>
<dbReference type="PANTHER" id="PTHR14663">
    <property type="entry name" value="METHYLTRANSFERASE NSUN7-RELATED"/>
    <property type="match status" value="1"/>
</dbReference>
<dbReference type="InterPro" id="IPR042620">
    <property type="entry name" value="NSUN7"/>
</dbReference>
<dbReference type="Gene3D" id="3.30.70.1170">
    <property type="entry name" value="Sun protein, domain 3"/>
    <property type="match status" value="1"/>
</dbReference>
<evidence type="ECO:0000259" key="1">
    <source>
        <dbReference type="Pfam" id="PF21148"/>
    </source>
</evidence>
<keyword evidence="3" id="KW-1185">Reference proteome</keyword>
<dbReference type="EMBL" id="VWZI01014510">
    <property type="protein sequence ID" value="NXG48609.1"/>
    <property type="molecule type" value="Genomic_DNA"/>
</dbReference>
<feature type="domain" description="NOL1/NOP2/NSUN 5/7 ferredoxin-like" evidence="1">
    <location>
        <begin position="178"/>
        <end position="248"/>
    </location>
</feature>
<dbReference type="InterPro" id="IPR049561">
    <property type="entry name" value="NSUN5_7_fdxn-like"/>
</dbReference>
<evidence type="ECO:0000313" key="3">
    <source>
        <dbReference type="Proteomes" id="UP000574528"/>
    </source>
</evidence>
<feature type="non-terminal residue" evidence="2">
    <location>
        <position position="1"/>
    </location>
</feature>
<proteinExistence type="predicted"/>
<gene>
    <name evidence="2" type="primary">Nsun7</name>
    <name evidence="2" type="ORF">PSIHAE_R11430</name>
</gene>
<dbReference type="GO" id="GO:0008168">
    <property type="term" value="F:methyltransferase activity"/>
    <property type="evidence" value="ECO:0007669"/>
    <property type="project" value="UniProtKB-KW"/>
</dbReference>
<dbReference type="Pfam" id="PF21148">
    <property type="entry name" value="NSUN5_fdxn-like"/>
    <property type="match status" value="1"/>
</dbReference>
<dbReference type="OrthoDB" id="6817893at2759"/>
<sequence length="248" mass="28560">ERRKMIVVEKSGYHDSVYISAAQIFQGIRTEKRRDRALVRYGDDSVSPMVTPHDEHSHRAAYELAFSALKCQDLLEEILLDSCVYPCLSLPDELTSLLVVMLYDLQDRKFEPRKVVDEEEPVAEVREVEHYLHRYTFKTKLAAAVARCRIKNDALSIEDILPETIQKQQQRASTLPLCVWVNTLKISLQDAFRELKEEGLTKVESVADLDHCTYCVDQHCPDVLFFPSSLKEKLLNSDLFADCKLLLQ</sequence>
<dbReference type="GO" id="GO:0032259">
    <property type="term" value="P:methylation"/>
    <property type="evidence" value="ECO:0007669"/>
    <property type="project" value="UniProtKB-KW"/>
</dbReference>
<accession>A0A7K9C966</accession>
<keyword evidence="2" id="KW-0808">Transferase</keyword>
<reference evidence="2 3" key="1">
    <citation type="submission" date="2019-09" db="EMBL/GenBank/DDBJ databases">
        <title>Bird 10,000 Genomes (B10K) Project - Family phase.</title>
        <authorList>
            <person name="Zhang G."/>
        </authorList>
    </citation>
    <scope>NUCLEOTIDE SEQUENCE [LARGE SCALE GENOMIC DNA]</scope>
    <source>
        <strain evidence="2">B10K-DU-001-24</strain>
        <tissue evidence="2">Muscle</tissue>
    </source>
</reference>
<dbReference type="Proteomes" id="UP000574528">
    <property type="component" value="Unassembled WGS sequence"/>
</dbReference>
<dbReference type="PANTHER" id="PTHR14663:SF2">
    <property type="entry name" value="METHYLTRANSFERASE NSUN7-RELATED"/>
    <property type="match status" value="1"/>
</dbReference>
<keyword evidence="2" id="KW-0489">Methyltransferase</keyword>
<evidence type="ECO:0000313" key="2">
    <source>
        <dbReference type="EMBL" id="NXG48609.1"/>
    </source>
</evidence>
<protein>
    <submittedName>
        <fullName evidence="2">NSUN7 methyltransferase</fullName>
    </submittedName>
</protein>
<feature type="non-terminal residue" evidence="2">
    <location>
        <position position="248"/>
    </location>
</feature>
<organism evidence="2 3">
    <name type="scientific">Psilopogon haemacephalus</name>
    <name type="common">coppersmith barbet</name>
    <dbReference type="NCBI Taxonomy" id="2585815"/>
    <lineage>
        <taxon>Eukaryota</taxon>
        <taxon>Metazoa</taxon>
        <taxon>Chordata</taxon>
        <taxon>Craniata</taxon>
        <taxon>Vertebrata</taxon>
        <taxon>Euteleostomi</taxon>
        <taxon>Archelosauria</taxon>
        <taxon>Archosauria</taxon>
        <taxon>Dinosauria</taxon>
        <taxon>Saurischia</taxon>
        <taxon>Theropoda</taxon>
        <taxon>Coelurosauria</taxon>
        <taxon>Aves</taxon>
        <taxon>Neognathae</taxon>
        <taxon>Neoaves</taxon>
        <taxon>Telluraves</taxon>
        <taxon>Coraciimorphae</taxon>
        <taxon>Piciformes</taxon>
        <taxon>Megalaimidae</taxon>
        <taxon>Psilopogon</taxon>
    </lineage>
</organism>